<organism evidence="1 2">
    <name type="scientific">Candidatus Caccosoma faecigallinarum</name>
    <dbReference type="NCBI Taxonomy" id="2840720"/>
    <lineage>
        <taxon>Bacteria</taxon>
        <taxon>Bacillati</taxon>
        <taxon>Bacillota</taxon>
        <taxon>Bacillota incertae sedis</taxon>
        <taxon>Candidatus Caccosoma</taxon>
    </lineage>
</organism>
<dbReference type="Proteomes" id="UP000886893">
    <property type="component" value="Unassembled WGS sequence"/>
</dbReference>
<reference evidence="1" key="2">
    <citation type="journal article" date="2021" name="PeerJ">
        <title>Extensive microbial diversity within the chicken gut microbiome revealed by metagenomics and culture.</title>
        <authorList>
            <person name="Gilroy R."/>
            <person name="Ravi A."/>
            <person name="Getino M."/>
            <person name="Pursley I."/>
            <person name="Horton D.L."/>
            <person name="Alikhan N.F."/>
            <person name="Baker D."/>
            <person name="Gharbi K."/>
            <person name="Hall N."/>
            <person name="Watson M."/>
            <person name="Adriaenssens E.M."/>
            <person name="Foster-Nyarko E."/>
            <person name="Jarju S."/>
            <person name="Secka A."/>
            <person name="Antonio M."/>
            <person name="Oren A."/>
            <person name="Chaudhuri R.R."/>
            <person name="La Ragione R."/>
            <person name="Hildebrand F."/>
            <person name="Pallen M.J."/>
        </authorList>
    </citation>
    <scope>NUCLEOTIDE SEQUENCE</scope>
    <source>
        <strain evidence="1">14508</strain>
    </source>
</reference>
<reference evidence="1" key="1">
    <citation type="submission" date="2020-10" db="EMBL/GenBank/DDBJ databases">
        <authorList>
            <person name="Gilroy R."/>
        </authorList>
    </citation>
    <scope>NUCLEOTIDE SEQUENCE</scope>
    <source>
        <strain evidence="1">14508</strain>
    </source>
</reference>
<evidence type="ECO:0000313" key="1">
    <source>
        <dbReference type="EMBL" id="HIT17782.1"/>
    </source>
</evidence>
<evidence type="ECO:0000313" key="2">
    <source>
        <dbReference type="Proteomes" id="UP000886893"/>
    </source>
</evidence>
<protein>
    <submittedName>
        <fullName evidence="1">Uncharacterized protein</fullName>
    </submittedName>
</protein>
<comment type="caution">
    <text evidence="1">The sequence shown here is derived from an EMBL/GenBank/DDBJ whole genome shotgun (WGS) entry which is preliminary data.</text>
</comment>
<name>A0A9D1G9D1_9FIRM</name>
<proteinExistence type="predicted"/>
<dbReference type="AlphaFoldDB" id="A0A9D1G9D1"/>
<sequence length="65" mass="7283">MPLTIRVETVKKINDSSSFDFTTNQNDRFSSFAKNVGGLLSFQVAKKVGYGINNAIGAYTMNYRR</sequence>
<dbReference type="EMBL" id="DVKI01000168">
    <property type="protein sequence ID" value="HIT17782.1"/>
    <property type="molecule type" value="Genomic_DNA"/>
</dbReference>
<feature type="non-terminal residue" evidence="1">
    <location>
        <position position="65"/>
    </location>
</feature>
<gene>
    <name evidence="1" type="ORF">IAD04_05360</name>
</gene>
<accession>A0A9D1G9D1</accession>